<evidence type="ECO:0000259" key="1">
    <source>
        <dbReference type="Pfam" id="PF01458"/>
    </source>
</evidence>
<sequence length="376" mass="41082">MGLIDAASVIEALEAFEPQYLPWLDRRDAIAVLKDGALPRPNSEAWKYTDPVPFFEFNNDSPDGHNTATIPAAPSRLVGFESDAVRTLVTSHINQAVDQRRYPLAAISYLKMDRGLVIHVKQGDAAETIELGELDGHFQRILVIVETEARLELIETTTGSNRVVECFVAPGAELRHRRLQASGTGIDYNLVAINISENGSYIFSQYSAGAHLRRNDISVNILGTGANAELTGAWQLNEALHLDNQISVNHLVGGGTSRQHFRGNVGDSAKSIFNGRIYIAADAQKTNATLTNRNLVTSPKAEVYTKPELEIYANDVICSHGATVGQLDAAVLFYFQSRGIGEDEARAILIKGFLNEVVAHDDGRAVLGIEVRNHEI</sequence>
<dbReference type="AlphaFoldDB" id="A0A381PU41"/>
<organism evidence="2">
    <name type="scientific">marine metagenome</name>
    <dbReference type="NCBI Taxonomy" id="408172"/>
    <lineage>
        <taxon>unclassified sequences</taxon>
        <taxon>metagenomes</taxon>
        <taxon>ecological metagenomes</taxon>
    </lineage>
</organism>
<dbReference type="GO" id="GO:0016226">
    <property type="term" value="P:iron-sulfur cluster assembly"/>
    <property type="evidence" value="ECO:0007669"/>
    <property type="project" value="InterPro"/>
</dbReference>
<reference evidence="2" key="1">
    <citation type="submission" date="2018-05" db="EMBL/GenBank/DDBJ databases">
        <authorList>
            <person name="Lanie J.A."/>
            <person name="Ng W.-L."/>
            <person name="Kazmierczak K.M."/>
            <person name="Andrzejewski T.M."/>
            <person name="Davidsen T.M."/>
            <person name="Wayne K.J."/>
            <person name="Tettelin H."/>
            <person name="Glass J.I."/>
            <person name="Rusch D."/>
            <person name="Podicherti R."/>
            <person name="Tsui H.-C.T."/>
            <person name="Winkler M.E."/>
        </authorList>
    </citation>
    <scope>NUCLEOTIDE SEQUENCE</scope>
</reference>
<dbReference type="InterPro" id="IPR055346">
    <property type="entry name" value="Fe-S_cluster_assembly_SufBD"/>
</dbReference>
<dbReference type="PANTHER" id="PTHR43575:SF1">
    <property type="entry name" value="PROTEIN ABCI7, CHLOROPLASTIC"/>
    <property type="match status" value="1"/>
</dbReference>
<accession>A0A381PU41</accession>
<dbReference type="InterPro" id="IPR000825">
    <property type="entry name" value="SUF_FeS_clus_asmbl_SufBD_core"/>
</dbReference>
<dbReference type="SUPFAM" id="SSF101960">
    <property type="entry name" value="Stabilizer of iron transporter SufD"/>
    <property type="match status" value="1"/>
</dbReference>
<dbReference type="PANTHER" id="PTHR43575">
    <property type="entry name" value="PROTEIN ABCI7, CHLOROPLASTIC"/>
    <property type="match status" value="1"/>
</dbReference>
<dbReference type="InterPro" id="IPR037284">
    <property type="entry name" value="SUF_FeS_clus_asmbl_SufBD_sf"/>
</dbReference>
<name>A0A381PU41_9ZZZZ</name>
<protein>
    <recommendedName>
        <fullName evidence="1">SUF system FeS cluster assembly SufBD core domain-containing protein</fullName>
    </recommendedName>
</protein>
<dbReference type="Pfam" id="PF01458">
    <property type="entry name" value="SUFBD_core"/>
    <property type="match status" value="1"/>
</dbReference>
<gene>
    <name evidence="2" type="ORF">METZ01_LOCUS22892</name>
</gene>
<feature type="domain" description="SUF system FeS cluster assembly SufBD core" evidence="1">
    <location>
        <begin position="135"/>
        <end position="353"/>
    </location>
</feature>
<evidence type="ECO:0000313" key="2">
    <source>
        <dbReference type="EMBL" id="SUZ70038.1"/>
    </source>
</evidence>
<dbReference type="EMBL" id="UINC01001079">
    <property type="protein sequence ID" value="SUZ70038.1"/>
    <property type="molecule type" value="Genomic_DNA"/>
</dbReference>
<proteinExistence type="predicted"/>